<proteinExistence type="predicted"/>
<reference evidence="2" key="2">
    <citation type="journal article" date="2023" name="Science">
        <title>Genomic signatures of disease resistance in endangered staghorn corals.</title>
        <authorList>
            <person name="Vollmer S.V."/>
            <person name="Selwyn J.D."/>
            <person name="Despard B.A."/>
            <person name="Roesel C.L."/>
        </authorList>
    </citation>
    <scope>NUCLEOTIDE SEQUENCE</scope>
    <source>
        <strain evidence="2">K2</strain>
    </source>
</reference>
<feature type="compositionally biased region" description="Polar residues" evidence="1">
    <location>
        <begin position="1"/>
        <end position="11"/>
    </location>
</feature>
<evidence type="ECO:0000313" key="2">
    <source>
        <dbReference type="EMBL" id="KAK2574648.1"/>
    </source>
</evidence>
<dbReference type="AlphaFoldDB" id="A0AAD9R7Q0"/>
<feature type="compositionally biased region" description="Basic and acidic residues" evidence="1">
    <location>
        <begin position="145"/>
        <end position="157"/>
    </location>
</feature>
<feature type="region of interest" description="Disordered" evidence="1">
    <location>
        <begin position="1"/>
        <end position="81"/>
    </location>
</feature>
<feature type="compositionally biased region" description="Polar residues" evidence="1">
    <location>
        <begin position="21"/>
        <end position="31"/>
    </location>
</feature>
<dbReference type="Proteomes" id="UP001249851">
    <property type="component" value="Unassembled WGS sequence"/>
</dbReference>
<dbReference type="EMBL" id="JARQWQ010000001">
    <property type="protein sequence ID" value="KAK2574648.1"/>
    <property type="molecule type" value="Genomic_DNA"/>
</dbReference>
<keyword evidence="3" id="KW-1185">Reference proteome</keyword>
<evidence type="ECO:0000256" key="1">
    <source>
        <dbReference type="SAM" id="MobiDB-lite"/>
    </source>
</evidence>
<feature type="compositionally biased region" description="Polar residues" evidence="1">
    <location>
        <begin position="65"/>
        <end position="81"/>
    </location>
</feature>
<reference evidence="2" key="1">
    <citation type="journal article" date="2023" name="G3 (Bethesda)">
        <title>Whole genome assembly and annotation of the endangered Caribbean coral Acropora cervicornis.</title>
        <authorList>
            <person name="Selwyn J.D."/>
            <person name="Vollmer S.V."/>
        </authorList>
    </citation>
    <scope>NUCLEOTIDE SEQUENCE</scope>
    <source>
        <strain evidence="2">K2</strain>
    </source>
</reference>
<feature type="region of interest" description="Disordered" evidence="1">
    <location>
        <begin position="138"/>
        <end position="157"/>
    </location>
</feature>
<organism evidence="2 3">
    <name type="scientific">Acropora cervicornis</name>
    <name type="common">Staghorn coral</name>
    <dbReference type="NCBI Taxonomy" id="6130"/>
    <lineage>
        <taxon>Eukaryota</taxon>
        <taxon>Metazoa</taxon>
        <taxon>Cnidaria</taxon>
        <taxon>Anthozoa</taxon>
        <taxon>Hexacorallia</taxon>
        <taxon>Scleractinia</taxon>
        <taxon>Astrocoeniina</taxon>
        <taxon>Acroporidae</taxon>
        <taxon>Acropora</taxon>
    </lineage>
</organism>
<accession>A0AAD9R7Q0</accession>
<comment type="caution">
    <text evidence="2">The sequence shown here is derived from an EMBL/GenBank/DDBJ whole genome shotgun (WGS) entry which is preliminary data.</text>
</comment>
<sequence length="268" mass="30628">MMEKSLNSTRNFKLPPIQGALPTTNSLQQPSIPKPFGSWPRSDNQPMPGSLPRNRPTVKNREVNGGTSDSFTNRYRNPQIKSNFANSAVQRQILGKTNESENNSKLTLDFTPLVHQFPRTFDILPPIHRGPQSIVGKPGFAQAHNDFHNKGKKDSANKLIDIDENQRDKQKLDDAVQKHDQKTVDRAADSGLVITNSNCKKRQRYEDEQINKEICERKKSTTIVLFSKGKRWGRRFAVCLENEADLINVAEQLKEIFLRKNMEEMYLI</sequence>
<evidence type="ECO:0000313" key="3">
    <source>
        <dbReference type="Proteomes" id="UP001249851"/>
    </source>
</evidence>
<gene>
    <name evidence="2" type="ORF">P5673_000846</name>
</gene>
<name>A0AAD9R7Q0_ACRCE</name>
<protein>
    <submittedName>
        <fullName evidence="2">Uncharacterized protein</fullName>
    </submittedName>
</protein>